<evidence type="ECO:0000256" key="4">
    <source>
        <dbReference type="ARBA" id="ARBA00022540"/>
    </source>
</evidence>
<evidence type="ECO:0000256" key="2">
    <source>
        <dbReference type="ARBA" id="ARBA00007878"/>
    </source>
</evidence>
<dbReference type="GO" id="GO:0005851">
    <property type="term" value="C:eukaryotic translation initiation factor 2B complex"/>
    <property type="evidence" value="ECO:0007669"/>
    <property type="project" value="TreeGrafter"/>
</dbReference>
<gene>
    <name evidence="7" type="ORF">CCAP1982_LOCUS21244</name>
</gene>
<dbReference type="PANTHER" id="PTHR45989">
    <property type="entry name" value="TRANSLATION INITIATION FACTOR EIF-2B SUBUNIT GAMMA"/>
    <property type="match status" value="1"/>
</dbReference>
<dbReference type="Proteomes" id="UP000606786">
    <property type="component" value="Unassembled WGS sequence"/>
</dbReference>
<comment type="subunit">
    <text evidence="6">Component of the translation initiation factor 2B (eIF2B) complex which is a heterodecamer of two sets of five different subunits: alpha, beta, gamma, delta and epsilon. Subunits alpha, beta and delta comprise a regulatory subcomplex and subunits epsilon and gamma comprise a catalytic subcomplex. Within the complex, the hexameric regulatory complex resides at the center, with the two heterodimeric catalytic subcomplexes bound on opposite sides.</text>
</comment>
<name>A0A811VG71_CERCA</name>
<accession>A0A811VG71</accession>
<keyword evidence="8" id="KW-1185">Reference proteome</keyword>
<comment type="similarity">
    <text evidence="2">Belongs to the eIF-2B gamma/epsilon subunits family.</text>
</comment>
<dbReference type="SUPFAM" id="SSF51161">
    <property type="entry name" value="Trimeric LpxA-like enzymes"/>
    <property type="match status" value="1"/>
</dbReference>
<keyword evidence="5" id="KW-0648">Protein biosynthesis</keyword>
<reference evidence="7" key="1">
    <citation type="submission" date="2020-11" db="EMBL/GenBank/DDBJ databases">
        <authorList>
            <person name="Whitehead M."/>
        </authorList>
    </citation>
    <scope>NUCLEOTIDE SEQUENCE</scope>
    <source>
        <strain evidence="7">EGII</strain>
    </source>
</reference>
<organism evidence="7 8">
    <name type="scientific">Ceratitis capitata</name>
    <name type="common">Mediterranean fruit fly</name>
    <name type="synonym">Tephritis capitata</name>
    <dbReference type="NCBI Taxonomy" id="7213"/>
    <lineage>
        <taxon>Eukaryota</taxon>
        <taxon>Metazoa</taxon>
        <taxon>Ecdysozoa</taxon>
        <taxon>Arthropoda</taxon>
        <taxon>Hexapoda</taxon>
        <taxon>Insecta</taxon>
        <taxon>Pterygota</taxon>
        <taxon>Neoptera</taxon>
        <taxon>Endopterygota</taxon>
        <taxon>Diptera</taxon>
        <taxon>Brachycera</taxon>
        <taxon>Muscomorpha</taxon>
        <taxon>Tephritoidea</taxon>
        <taxon>Tephritidae</taxon>
        <taxon>Ceratitis</taxon>
        <taxon>Ceratitis</taxon>
    </lineage>
</organism>
<proteinExistence type="inferred from homology"/>
<dbReference type="AlphaFoldDB" id="A0A811VG71"/>
<dbReference type="Gene3D" id="2.160.10.10">
    <property type="entry name" value="Hexapeptide repeat proteins"/>
    <property type="match status" value="1"/>
</dbReference>
<dbReference type="GO" id="GO:0002183">
    <property type="term" value="P:cytoplasmic translational initiation"/>
    <property type="evidence" value="ECO:0007669"/>
    <property type="project" value="TreeGrafter"/>
</dbReference>
<evidence type="ECO:0000313" key="8">
    <source>
        <dbReference type="Proteomes" id="UP000606786"/>
    </source>
</evidence>
<keyword evidence="3" id="KW-0963">Cytoplasm</keyword>
<evidence type="ECO:0000256" key="5">
    <source>
        <dbReference type="ARBA" id="ARBA00022917"/>
    </source>
</evidence>
<comment type="caution">
    <text evidence="7">The sequence shown here is derived from an EMBL/GenBank/DDBJ whole genome shotgun (WGS) entry which is preliminary data.</text>
</comment>
<dbReference type="GO" id="GO:0005085">
    <property type="term" value="F:guanyl-nucleotide exchange factor activity"/>
    <property type="evidence" value="ECO:0007669"/>
    <property type="project" value="TreeGrafter"/>
</dbReference>
<dbReference type="InterPro" id="IPR011004">
    <property type="entry name" value="Trimer_LpxA-like_sf"/>
</dbReference>
<dbReference type="PANTHER" id="PTHR45989:SF1">
    <property type="entry name" value="TRANSLATION INITIATION FACTOR EIF-2B SUBUNIT GAMMA"/>
    <property type="match status" value="1"/>
</dbReference>
<dbReference type="InterPro" id="IPR051960">
    <property type="entry name" value="eIF2B_gamma"/>
</dbReference>
<evidence type="ECO:0000256" key="1">
    <source>
        <dbReference type="ARBA" id="ARBA00004514"/>
    </source>
</evidence>
<dbReference type="EMBL" id="CAJHJT010000056">
    <property type="protein sequence ID" value="CAD7013173.1"/>
    <property type="molecule type" value="Genomic_DNA"/>
</dbReference>
<protein>
    <submittedName>
        <fullName evidence="7">(Mediterranean fruit fly) hypothetical protein</fullName>
    </submittedName>
</protein>
<evidence type="ECO:0000256" key="3">
    <source>
        <dbReference type="ARBA" id="ARBA00022490"/>
    </source>
</evidence>
<sequence length="63" mass="6826">MTSAIIEEGCNIENCIVGSRAVVKRGSVLKNCLIGPSYAVEEGTKKENQHLTNADGFMEIDIQ</sequence>
<comment type="subcellular location">
    <subcellularLocation>
        <location evidence="1">Cytoplasm</location>
        <location evidence="1">Cytosol</location>
    </subcellularLocation>
</comment>
<keyword evidence="4" id="KW-0396">Initiation factor</keyword>
<dbReference type="GO" id="GO:0005829">
    <property type="term" value="C:cytosol"/>
    <property type="evidence" value="ECO:0007669"/>
    <property type="project" value="UniProtKB-SubCell"/>
</dbReference>
<dbReference type="OrthoDB" id="10250549at2759"/>
<evidence type="ECO:0000256" key="6">
    <source>
        <dbReference type="ARBA" id="ARBA00046432"/>
    </source>
</evidence>
<evidence type="ECO:0000313" key="7">
    <source>
        <dbReference type="EMBL" id="CAD7013173.1"/>
    </source>
</evidence>
<dbReference type="GO" id="GO:0003743">
    <property type="term" value="F:translation initiation factor activity"/>
    <property type="evidence" value="ECO:0007669"/>
    <property type="project" value="TreeGrafter"/>
</dbReference>